<evidence type="ECO:0000313" key="3">
    <source>
        <dbReference type="Proteomes" id="UP000007305"/>
    </source>
</evidence>
<dbReference type="AlphaFoldDB" id="A0A804UDM5"/>
<feature type="compositionally biased region" description="Basic and acidic residues" evidence="1">
    <location>
        <begin position="94"/>
        <end position="103"/>
    </location>
</feature>
<reference evidence="2" key="2">
    <citation type="submission" date="2019-07" db="EMBL/GenBank/DDBJ databases">
        <authorList>
            <person name="Seetharam A."/>
            <person name="Woodhouse M."/>
            <person name="Cannon E."/>
        </authorList>
    </citation>
    <scope>NUCLEOTIDE SEQUENCE [LARGE SCALE GENOMIC DNA]</scope>
    <source>
        <strain evidence="2">cv. B73</strain>
    </source>
</reference>
<proteinExistence type="predicted"/>
<feature type="compositionally biased region" description="Polar residues" evidence="1">
    <location>
        <begin position="105"/>
        <end position="120"/>
    </location>
</feature>
<accession>A0A804UDM5</accession>
<dbReference type="Proteomes" id="UP000007305">
    <property type="component" value="Chromosome 7"/>
</dbReference>
<dbReference type="InParanoid" id="A0A804UDM5"/>
<dbReference type="EnsemblPlants" id="Zm00001eb313810_T002">
    <property type="protein sequence ID" value="Zm00001eb313810_P002"/>
    <property type="gene ID" value="Zm00001eb313810"/>
</dbReference>
<evidence type="ECO:0000313" key="2">
    <source>
        <dbReference type="EnsemblPlants" id="Zm00001eb313810_P002"/>
    </source>
</evidence>
<reference evidence="3" key="1">
    <citation type="submission" date="2015-12" db="EMBL/GenBank/DDBJ databases">
        <title>Update maize B73 reference genome by single molecule sequencing technologies.</title>
        <authorList>
            <consortium name="Maize Genome Sequencing Project"/>
            <person name="Ware D."/>
        </authorList>
    </citation>
    <scope>NUCLEOTIDE SEQUENCE [LARGE SCALE GENOMIC DNA]</scope>
    <source>
        <strain evidence="3">cv. B73</strain>
    </source>
</reference>
<name>A0A804UDM5_MAIZE</name>
<dbReference type="Gramene" id="Zm00001eb313810_T002">
    <property type="protein sequence ID" value="Zm00001eb313810_P002"/>
    <property type="gene ID" value="Zm00001eb313810"/>
</dbReference>
<reference evidence="2" key="3">
    <citation type="submission" date="2021-05" db="UniProtKB">
        <authorList>
            <consortium name="EnsemblPlants"/>
        </authorList>
    </citation>
    <scope>IDENTIFICATION</scope>
    <source>
        <strain evidence="2">cv. B73</strain>
    </source>
</reference>
<feature type="region of interest" description="Disordered" evidence="1">
    <location>
        <begin position="92"/>
        <end position="120"/>
    </location>
</feature>
<sequence>MPQELDALAQDRGAANAAGSLQLARAWMRLLARAWVWLGMRLRPGRLSRVVAWWRRQMNRRRHMDRRWQVDRRRQVDRRWEMHRRWQVNRRWRSQREPGERGQRATPSWCRSGSSALWSR</sequence>
<evidence type="ECO:0000256" key="1">
    <source>
        <dbReference type="SAM" id="MobiDB-lite"/>
    </source>
</evidence>
<organism evidence="2 3">
    <name type="scientific">Zea mays</name>
    <name type="common">Maize</name>
    <dbReference type="NCBI Taxonomy" id="4577"/>
    <lineage>
        <taxon>Eukaryota</taxon>
        <taxon>Viridiplantae</taxon>
        <taxon>Streptophyta</taxon>
        <taxon>Embryophyta</taxon>
        <taxon>Tracheophyta</taxon>
        <taxon>Spermatophyta</taxon>
        <taxon>Magnoliopsida</taxon>
        <taxon>Liliopsida</taxon>
        <taxon>Poales</taxon>
        <taxon>Poaceae</taxon>
        <taxon>PACMAD clade</taxon>
        <taxon>Panicoideae</taxon>
        <taxon>Andropogonodae</taxon>
        <taxon>Andropogoneae</taxon>
        <taxon>Tripsacinae</taxon>
        <taxon>Zea</taxon>
    </lineage>
</organism>
<protein>
    <submittedName>
        <fullName evidence="2">Uncharacterized protein</fullName>
    </submittedName>
</protein>
<keyword evidence="3" id="KW-1185">Reference proteome</keyword>